<organism evidence="1 2">
    <name type="scientific">Xanthomonas floridensis</name>
    <dbReference type="NCBI Taxonomy" id="1843580"/>
    <lineage>
        <taxon>Bacteria</taxon>
        <taxon>Pseudomonadati</taxon>
        <taxon>Pseudomonadota</taxon>
        <taxon>Gammaproteobacteria</taxon>
        <taxon>Lysobacterales</taxon>
        <taxon>Lysobacteraceae</taxon>
        <taxon>Xanthomonas</taxon>
    </lineage>
</organism>
<name>A0ABU5PYQ8_9XANT</name>
<keyword evidence="2" id="KW-1185">Reference proteome</keyword>
<proteinExistence type="predicted"/>
<dbReference type="Proteomes" id="UP001303614">
    <property type="component" value="Unassembled WGS sequence"/>
</dbReference>
<gene>
    <name evidence="1" type="ORF">VB146_12045</name>
</gene>
<dbReference type="RefSeq" id="WP_153041898.1">
    <property type="nucleotide sequence ID" value="NZ_JAYFSN010000012.1"/>
</dbReference>
<accession>A0ABU5PYQ8</accession>
<protein>
    <submittedName>
        <fullName evidence="1">Uncharacterized protein</fullName>
    </submittedName>
</protein>
<reference evidence="1 2" key="1">
    <citation type="submission" date="2023-12" db="EMBL/GenBank/DDBJ databases">
        <title>Genome sequencing of Xanthomonas floridensis.</title>
        <authorList>
            <person name="Greer S."/>
            <person name="Harrison J."/>
            <person name="Grant M."/>
            <person name="Vicente J."/>
            <person name="Studholme D."/>
        </authorList>
    </citation>
    <scope>NUCLEOTIDE SEQUENCE [LARGE SCALE GENOMIC DNA]</scope>
    <source>
        <strain evidence="1 2">WHRI 8848</strain>
    </source>
</reference>
<evidence type="ECO:0000313" key="1">
    <source>
        <dbReference type="EMBL" id="MEA5124577.1"/>
    </source>
</evidence>
<sequence>MNVQTERAKKTHSVRSKLRTLVLVAGCTVCLNGQAVTFIDPANLVENFTQRVQSAWQFAKDNSQYAKEAQYFIDQAQRWKRQYDAAMAFINLRAFRSLLPDGVKLEKVDEEYMVKERCGGDAPSVFSVSGLKEIIKNTVQEAMNSEDIDKQQKKTCAYIQMLKNKQYNESMDFLYSTMPAFQDRLDGIVNGAIGNKKPGEVSAMMFELKALSNAMDIQMSTWTARNQAYQSYIVLMEDKQKSLATQALRGKEVLLGTVVKNLALRAALKNEQTK</sequence>
<evidence type="ECO:0000313" key="2">
    <source>
        <dbReference type="Proteomes" id="UP001303614"/>
    </source>
</evidence>
<comment type="caution">
    <text evidence="1">The sequence shown here is derived from an EMBL/GenBank/DDBJ whole genome shotgun (WGS) entry which is preliminary data.</text>
</comment>
<dbReference type="EMBL" id="JAYFSO010000014">
    <property type="protein sequence ID" value="MEA5124577.1"/>
    <property type="molecule type" value="Genomic_DNA"/>
</dbReference>